<protein>
    <submittedName>
        <fullName evidence="1">Uncharacterized protein</fullName>
    </submittedName>
</protein>
<proteinExistence type="predicted"/>
<accession>A0A0A9EPU1</accession>
<reference evidence="1" key="2">
    <citation type="journal article" date="2015" name="Data Brief">
        <title>Shoot transcriptome of the giant reed, Arundo donax.</title>
        <authorList>
            <person name="Barrero R.A."/>
            <person name="Guerrero F.D."/>
            <person name="Moolhuijzen P."/>
            <person name="Goolsby J.A."/>
            <person name="Tidwell J."/>
            <person name="Bellgard S.E."/>
            <person name="Bellgard M.I."/>
        </authorList>
    </citation>
    <scope>NUCLEOTIDE SEQUENCE</scope>
    <source>
        <tissue evidence="1">Shoot tissue taken approximately 20 cm above the soil surface</tissue>
    </source>
</reference>
<evidence type="ECO:0000313" key="1">
    <source>
        <dbReference type="EMBL" id="JAE01014.1"/>
    </source>
</evidence>
<dbReference type="AlphaFoldDB" id="A0A0A9EPU1"/>
<organism evidence="1">
    <name type="scientific">Arundo donax</name>
    <name type="common">Giant reed</name>
    <name type="synonym">Donax arundinaceus</name>
    <dbReference type="NCBI Taxonomy" id="35708"/>
    <lineage>
        <taxon>Eukaryota</taxon>
        <taxon>Viridiplantae</taxon>
        <taxon>Streptophyta</taxon>
        <taxon>Embryophyta</taxon>
        <taxon>Tracheophyta</taxon>
        <taxon>Spermatophyta</taxon>
        <taxon>Magnoliopsida</taxon>
        <taxon>Liliopsida</taxon>
        <taxon>Poales</taxon>
        <taxon>Poaceae</taxon>
        <taxon>PACMAD clade</taxon>
        <taxon>Arundinoideae</taxon>
        <taxon>Arundineae</taxon>
        <taxon>Arundo</taxon>
    </lineage>
</organism>
<dbReference type="EMBL" id="GBRH01196882">
    <property type="protein sequence ID" value="JAE01014.1"/>
    <property type="molecule type" value="Transcribed_RNA"/>
</dbReference>
<sequence length="50" mass="5786">MRWVGCIIFPTSEKNHGPVCQTFEVYFFANSCQNSFALACYLHFFCRVAT</sequence>
<reference evidence="1" key="1">
    <citation type="submission" date="2014-09" db="EMBL/GenBank/DDBJ databases">
        <authorList>
            <person name="Magalhaes I.L.F."/>
            <person name="Oliveira U."/>
            <person name="Santos F.R."/>
            <person name="Vidigal T.H.D.A."/>
            <person name="Brescovit A.D."/>
            <person name="Santos A.J."/>
        </authorList>
    </citation>
    <scope>NUCLEOTIDE SEQUENCE</scope>
    <source>
        <tissue evidence="1">Shoot tissue taken approximately 20 cm above the soil surface</tissue>
    </source>
</reference>
<name>A0A0A9EPU1_ARUDO</name>